<dbReference type="GeneID" id="64628856"/>
<gene>
    <name evidence="1" type="ORF">BJ212DRAFT_1333175</name>
</gene>
<name>A0A9P7EHQ1_9AGAM</name>
<evidence type="ECO:0000313" key="1">
    <source>
        <dbReference type="EMBL" id="KAG1821746.1"/>
    </source>
</evidence>
<dbReference type="RefSeq" id="XP_041196486.1">
    <property type="nucleotide sequence ID" value="XM_041334839.1"/>
</dbReference>
<proteinExistence type="predicted"/>
<organism evidence="1 2">
    <name type="scientific">Suillus subaureus</name>
    <dbReference type="NCBI Taxonomy" id="48587"/>
    <lineage>
        <taxon>Eukaryota</taxon>
        <taxon>Fungi</taxon>
        <taxon>Dikarya</taxon>
        <taxon>Basidiomycota</taxon>
        <taxon>Agaricomycotina</taxon>
        <taxon>Agaricomycetes</taxon>
        <taxon>Agaricomycetidae</taxon>
        <taxon>Boletales</taxon>
        <taxon>Suillineae</taxon>
        <taxon>Suillaceae</taxon>
        <taxon>Suillus</taxon>
    </lineage>
</organism>
<sequence>MRHGFITPGIIQAITSNGPSCTICAIPLDDNWIITFTGSQLTYTMFWKDDLTCLGLYQHYDSLTFHTHFVQ</sequence>
<comment type="caution">
    <text evidence="1">The sequence shown here is derived from an EMBL/GenBank/DDBJ whole genome shotgun (WGS) entry which is preliminary data.</text>
</comment>
<keyword evidence="2" id="KW-1185">Reference proteome</keyword>
<dbReference type="Proteomes" id="UP000807769">
    <property type="component" value="Unassembled WGS sequence"/>
</dbReference>
<dbReference type="EMBL" id="JABBWG010000006">
    <property type="protein sequence ID" value="KAG1821746.1"/>
    <property type="molecule type" value="Genomic_DNA"/>
</dbReference>
<accession>A0A9P7EHQ1</accession>
<protein>
    <submittedName>
        <fullName evidence="1">Uncharacterized protein</fullName>
    </submittedName>
</protein>
<reference evidence="1" key="1">
    <citation type="journal article" date="2020" name="New Phytol.">
        <title>Comparative genomics reveals dynamic genome evolution in host specialist ectomycorrhizal fungi.</title>
        <authorList>
            <person name="Lofgren L.A."/>
            <person name="Nguyen N.H."/>
            <person name="Vilgalys R."/>
            <person name="Ruytinx J."/>
            <person name="Liao H.L."/>
            <person name="Branco S."/>
            <person name="Kuo A."/>
            <person name="LaButti K."/>
            <person name="Lipzen A."/>
            <person name="Andreopoulos W."/>
            <person name="Pangilinan J."/>
            <person name="Riley R."/>
            <person name="Hundley H."/>
            <person name="Na H."/>
            <person name="Barry K."/>
            <person name="Grigoriev I.V."/>
            <person name="Stajich J.E."/>
            <person name="Kennedy P.G."/>
        </authorList>
    </citation>
    <scope>NUCLEOTIDE SEQUENCE</scope>
    <source>
        <strain evidence="1">MN1</strain>
    </source>
</reference>
<evidence type="ECO:0000313" key="2">
    <source>
        <dbReference type="Proteomes" id="UP000807769"/>
    </source>
</evidence>
<dbReference type="AlphaFoldDB" id="A0A9P7EHQ1"/>